<dbReference type="RefSeq" id="WP_002624434.1">
    <property type="nucleotide sequence ID" value="NZ_ANAH02000073.1"/>
</dbReference>
<sequence>MPPQDGKHWTSDIVQTYPMVDLFLILVDRDGEEIELWRRLLPVRKAEHLPQSFKQ</sequence>
<reference evidence="1" key="1">
    <citation type="submission" date="2013-05" db="EMBL/GenBank/DDBJ databases">
        <title>Genome assembly of Cystobacter fuscus DSM 2262.</title>
        <authorList>
            <person name="Sharma G."/>
            <person name="Khatri I."/>
            <person name="Kaur C."/>
            <person name="Mayilraj S."/>
            <person name="Subramanian S."/>
        </authorList>
    </citation>
    <scope>NUCLEOTIDE SEQUENCE [LARGE SCALE GENOMIC DNA]</scope>
    <source>
        <strain evidence="1">DSM 2262</strain>
    </source>
</reference>
<dbReference type="Proteomes" id="UP000011682">
    <property type="component" value="Unassembled WGS sequence"/>
</dbReference>
<protein>
    <submittedName>
        <fullName evidence="1">Uncharacterized protein</fullName>
    </submittedName>
</protein>
<organism evidence="1 2">
    <name type="scientific">Cystobacter fuscus (strain ATCC 25194 / DSM 2262 / NBRC 100088 / M29)</name>
    <dbReference type="NCBI Taxonomy" id="1242864"/>
    <lineage>
        <taxon>Bacteria</taxon>
        <taxon>Pseudomonadati</taxon>
        <taxon>Myxococcota</taxon>
        <taxon>Myxococcia</taxon>
        <taxon>Myxococcales</taxon>
        <taxon>Cystobacterineae</taxon>
        <taxon>Archangiaceae</taxon>
        <taxon>Cystobacter</taxon>
    </lineage>
</organism>
<dbReference type="AlphaFoldDB" id="S9NWD5"/>
<accession>S9NWD5</accession>
<dbReference type="OrthoDB" id="7059563at2"/>
<evidence type="ECO:0000313" key="2">
    <source>
        <dbReference type="Proteomes" id="UP000011682"/>
    </source>
</evidence>
<keyword evidence="2" id="KW-1185">Reference proteome</keyword>
<comment type="caution">
    <text evidence="1">The sequence shown here is derived from an EMBL/GenBank/DDBJ whole genome shotgun (WGS) entry which is preliminary data.</text>
</comment>
<dbReference type="EMBL" id="ANAH02000073">
    <property type="protein sequence ID" value="EPX55206.1"/>
    <property type="molecule type" value="Genomic_DNA"/>
</dbReference>
<proteinExistence type="predicted"/>
<gene>
    <name evidence="1" type="ORF">D187_009413</name>
</gene>
<name>S9NWD5_CYSF2</name>
<evidence type="ECO:0000313" key="1">
    <source>
        <dbReference type="EMBL" id="EPX55206.1"/>
    </source>
</evidence>